<dbReference type="PANTHER" id="PTHR21064:SF6">
    <property type="entry name" value="AMINOGLYCOSIDE PHOSPHOTRANSFERASE DOMAIN-CONTAINING PROTEIN"/>
    <property type="match status" value="1"/>
</dbReference>
<keyword evidence="4 8" id="KW-0547">Nucleotide-binding</keyword>
<comment type="similarity">
    <text evidence="7 8">Belongs to the pseudomonas-type ThrB family.</text>
</comment>
<evidence type="ECO:0000256" key="7">
    <source>
        <dbReference type="ARBA" id="ARBA00038240"/>
    </source>
</evidence>
<dbReference type="Gene3D" id="3.30.200.20">
    <property type="entry name" value="Phosphorylase Kinase, domain 1"/>
    <property type="match status" value="1"/>
</dbReference>
<dbReference type="PANTHER" id="PTHR21064">
    <property type="entry name" value="AMINOGLYCOSIDE PHOSPHOTRANSFERASE DOMAIN-CONTAINING PROTEIN-RELATED"/>
    <property type="match status" value="1"/>
</dbReference>
<dbReference type="RefSeq" id="WP_070070522.1">
    <property type="nucleotide sequence ID" value="NZ_MKKK01000045.1"/>
</dbReference>
<keyword evidence="1 8" id="KW-0028">Amino-acid biosynthesis</keyword>
<accession>A0A1E7R368</accession>
<evidence type="ECO:0000313" key="10">
    <source>
        <dbReference type="EMBL" id="OEY93712.1"/>
    </source>
</evidence>
<dbReference type="GO" id="GO:0005524">
    <property type="term" value="F:ATP binding"/>
    <property type="evidence" value="ECO:0007669"/>
    <property type="project" value="UniProtKB-KW"/>
</dbReference>
<keyword evidence="3 8" id="KW-0791">Threonine biosynthesis</keyword>
<dbReference type="UniPathway" id="UPA00050">
    <property type="reaction ID" value="UER00064"/>
</dbReference>
<dbReference type="Gene3D" id="3.90.1200.10">
    <property type="match status" value="1"/>
</dbReference>
<reference evidence="10 11" key="1">
    <citation type="submission" date="2016-09" db="EMBL/GenBank/DDBJ databases">
        <authorList>
            <person name="Capua I."/>
            <person name="De Benedictis P."/>
            <person name="Joannis T."/>
            <person name="Lombin L.H."/>
            <person name="Cattoli G."/>
        </authorList>
    </citation>
    <scope>NUCLEOTIDE SEQUENCE [LARGE SCALE GENOMIC DNA]</scope>
    <source>
        <strain evidence="10 11">ANC 4671</strain>
    </source>
</reference>
<feature type="domain" description="Aminoglycoside phosphotransferase" evidence="9">
    <location>
        <begin position="27"/>
        <end position="256"/>
    </location>
</feature>
<keyword evidence="5 8" id="KW-0418">Kinase</keyword>
<proteinExistence type="inferred from homology"/>
<dbReference type="OrthoDB" id="9777460at2"/>
<comment type="catalytic activity">
    <reaction evidence="8">
        <text>L-homoserine + ATP = O-phospho-L-homoserine + ADP + H(+)</text>
        <dbReference type="Rhea" id="RHEA:13985"/>
        <dbReference type="ChEBI" id="CHEBI:15378"/>
        <dbReference type="ChEBI" id="CHEBI:30616"/>
        <dbReference type="ChEBI" id="CHEBI:57476"/>
        <dbReference type="ChEBI" id="CHEBI:57590"/>
        <dbReference type="ChEBI" id="CHEBI:456216"/>
        <dbReference type="EC" id="2.7.1.39"/>
    </reaction>
</comment>
<gene>
    <name evidence="8" type="primary">thrB</name>
    <name evidence="10" type="ORF">BJI46_04515</name>
</gene>
<name>A0A1E7R368_9GAMM</name>
<evidence type="ECO:0000256" key="4">
    <source>
        <dbReference type="ARBA" id="ARBA00022741"/>
    </source>
</evidence>
<organism evidence="10 11">
    <name type="scientific">Acinetobacter qingfengensis</name>
    <dbReference type="NCBI Taxonomy" id="1262585"/>
    <lineage>
        <taxon>Bacteria</taxon>
        <taxon>Pseudomonadati</taxon>
        <taxon>Pseudomonadota</taxon>
        <taxon>Gammaproteobacteria</taxon>
        <taxon>Moraxellales</taxon>
        <taxon>Moraxellaceae</taxon>
        <taxon>Acinetobacter</taxon>
    </lineage>
</organism>
<evidence type="ECO:0000256" key="1">
    <source>
        <dbReference type="ARBA" id="ARBA00022605"/>
    </source>
</evidence>
<evidence type="ECO:0000256" key="8">
    <source>
        <dbReference type="HAMAP-Rule" id="MF_00301"/>
    </source>
</evidence>
<dbReference type="InterPro" id="IPR050249">
    <property type="entry name" value="Pseudomonas-type_ThrB"/>
</dbReference>
<evidence type="ECO:0000259" key="9">
    <source>
        <dbReference type="Pfam" id="PF01636"/>
    </source>
</evidence>
<dbReference type="Pfam" id="PF01636">
    <property type="entry name" value="APH"/>
    <property type="match status" value="1"/>
</dbReference>
<evidence type="ECO:0000256" key="3">
    <source>
        <dbReference type="ARBA" id="ARBA00022697"/>
    </source>
</evidence>
<dbReference type="NCBIfam" id="NF003558">
    <property type="entry name" value="PRK05231.1"/>
    <property type="match status" value="1"/>
</dbReference>
<comment type="caution">
    <text evidence="10">The sequence shown here is derived from an EMBL/GenBank/DDBJ whole genome shotgun (WGS) entry which is preliminary data.</text>
</comment>
<evidence type="ECO:0000256" key="5">
    <source>
        <dbReference type="ARBA" id="ARBA00022777"/>
    </source>
</evidence>
<keyword evidence="11" id="KW-1185">Reference proteome</keyword>
<dbReference type="InterPro" id="IPR011009">
    <property type="entry name" value="Kinase-like_dom_sf"/>
</dbReference>
<keyword evidence="2 8" id="KW-0808">Transferase</keyword>
<dbReference type="GO" id="GO:0009088">
    <property type="term" value="P:threonine biosynthetic process"/>
    <property type="evidence" value="ECO:0007669"/>
    <property type="project" value="UniProtKB-UniRule"/>
</dbReference>
<dbReference type="STRING" id="1262585.BJI46_04515"/>
<comment type="pathway">
    <text evidence="8">Amino-acid biosynthesis; L-threonine biosynthesis; L-threonine from L-aspartate: step 4/5.</text>
</comment>
<dbReference type="InterPro" id="IPR002575">
    <property type="entry name" value="Aminoglycoside_PTrfase"/>
</dbReference>
<evidence type="ECO:0000256" key="6">
    <source>
        <dbReference type="ARBA" id="ARBA00022840"/>
    </source>
</evidence>
<evidence type="ECO:0000256" key="2">
    <source>
        <dbReference type="ARBA" id="ARBA00022679"/>
    </source>
</evidence>
<keyword evidence="6 8" id="KW-0067">ATP-binding</keyword>
<evidence type="ECO:0000313" key="11">
    <source>
        <dbReference type="Proteomes" id="UP000185895"/>
    </source>
</evidence>
<sequence length="317" mass="35998">MSVYTQLSLAQAQQFATAYGLEVIALNPIQGGIQNTNYFLVCADQKQYVLTIFENETAQSAGELVPVLQQLQQHGVPVATPLLYQQQAIHTLLNKPAQIAPRVWGEHPMQTSLAQVIEIAKAQAKLHTALQHFKMIRSHDRGHAYWTNIGQILKTAEMNADDQQLFDQVYAKFEHLQTQHPDRPKGWIHSDLFRDNTLFQGDQLTGILDFFELNHDELLFDIAITINDFCTQYPDVTLNTQYVQAFLQAYQDVRPLTADEKACLNIYLAMAACRFWLLRLNVARLNRLEGRTGADVFVKDPAVMRAMLVDRLNAGMI</sequence>
<dbReference type="AlphaFoldDB" id="A0A1E7R368"/>
<dbReference type="InterPro" id="IPR005280">
    <property type="entry name" value="Homoserine_kinase_II"/>
</dbReference>
<protein>
    <recommendedName>
        <fullName evidence="8">Homoserine kinase</fullName>
        <shortName evidence="8">HK</shortName>
        <shortName evidence="8">HSK</shortName>
        <ecNumber evidence="8">2.7.1.39</ecNumber>
    </recommendedName>
</protein>
<dbReference type="Proteomes" id="UP000185895">
    <property type="component" value="Unassembled WGS sequence"/>
</dbReference>
<dbReference type="CDD" id="cd05153">
    <property type="entry name" value="HomoserineK_II"/>
    <property type="match status" value="1"/>
</dbReference>
<dbReference type="HAMAP" id="MF_00301">
    <property type="entry name" value="Homoser_kinase_2"/>
    <property type="match status" value="1"/>
</dbReference>
<dbReference type="SUPFAM" id="SSF56112">
    <property type="entry name" value="Protein kinase-like (PK-like)"/>
    <property type="match status" value="1"/>
</dbReference>
<dbReference type="EMBL" id="MKKK01000045">
    <property type="protein sequence ID" value="OEY93712.1"/>
    <property type="molecule type" value="Genomic_DNA"/>
</dbReference>
<dbReference type="GO" id="GO:0004413">
    <property type="term" value="F:homoserine kinase activity"/>
    <property type="evidence" value="ECO:0007669"/>
    <property type="project" value="UniProtKB-UniRule"/>
</dbReference>
<dbReference type="EC" id="2.7.1.39" evidence="8"/>